<reference evidence="2 3" key="1">
    <citation type="journal article" date="2014" name="Nat. Commun.">
        <title>Molecular traces of alternative social organization in a termite genome.</title>
        <authorList>
            <person name="Terrapon N."/>
            <person name="Li C."/>
            <person name="Robertson H.M."/>
            <person name="Ji L."/>
            <person name="Meng X."/>
            <person name="Booth W."/>
            <person name="Chen Z."/>
            <person name="Childers C.P."/>
            <person name="Glastad K.M."/>
            <person name="Gokhale K."/>
            <person name="Gowin J."/>
            <person name="Gronenberg W."/>
            <person name="Hermansen R.A."/>
            <person name="Hu H."/>
            <person name="Hunt B.G."/>
            <person name="Huylmans A.K."/>
            <person name="Khalil S.M."/>
            <person name="Mitchell R.D."/>
            <person name="Munoz-Torres M.C."/>
            <person name="Mustard J.A."/>
            <person name="Pan H."/>
            <person name="Reese J.T."/>
            <person name="Scharf M.E."/>
            <person name="Sun F."/>
            <person name="Vogel H."/>
            <person name="Xiao J."/>
            <person name="Yang W."/>
            <person name="Yang Z."/>
            <person name="Yang Z."/>
            <person name="Zhou J."/>
            <person name="Zhu J."/>
            <person name="Brent C.S."/>
            <person name="Elsik C.G."/>
            <person name="Goodisman M.A."/>
            <person name="Liberles D.A."/>
            <person name="Roe R.M."/>
            <person name="Vargo E.L."/>
            <person name="Vilcinskas A."/>
            <person name="Wang J."/>
            <person name="Bornberg-Bauer E."/>
            <person name="Korb J."/>
            <person name="Zhang G."/>
            <person name="Liebig J."/>
        </authorList>
    </citation>
    <scope>NUCLEOTIDE SEQUENCE [LARGE SCALE GENOMIC DNA]</scope>
    <source>
        <tissue evidence="2">Whole organism</tissue>
    </source>
</reference>
<dbReference type="InterPro" id="IPR004119">
    <property type="entry name" value="EcKL"/>
</dbReference>
<dbReference type="OMA" id="CFYTTRE"/>
<gene>
    <name evidence="2" type="ORF">L798_11579</name>
</gene>
<organism evidence="2 3">
    <name type="scientific">Zootermopsis nevadensis</name>
    <name type="common">Dampwood termite</name>
    <dbReference type="NCBI Taxonomy" id="136037"/>
    <lineage>
        <taxon>Eukaryota</taxon>
        <taxon>Metazoa</taxon>
        <taxon>Ecdysozoa</taxon>
        <taxon>Arthropoda</taxon>
        <taxon>Hexapoda</taxon>
        <taxon>Insecta</taxon>
        <taxon>Pterygota</taxon>
        <taxon>Neoptera</taxon>
        <taxon>Polyneoptera</taxon>
        <taxon>Dictyoptera</taxon>
        <taxon>Blattodea</taxon>
        <taxon>Blattoidea</taxon>
        <taxon>Termitoidae</taxon>
        <taxon>Termopsidae</taxon>
        <taxon>Zootermopsis</taxon>
    </lineage>
</organism>
<accession>A0A067R8M9</accession>
<protein>
    <recommendedName>
        <fullName evidence="1">CHK kinase-like domain-containing protein</fullName>
    </recommendedName>
</protein>
<dbReference type="EMBL" id="KK852864">
    <property type="protein sequence ID" value="KDR14785.1"/>
    <property type="molecule type" value="Genomic_DNA"/>
</dbReference>
<dbReference type="InterPro" id="IPR011009">
    <property type="entry name" value="Kinase-like_dom_sf"/>
</dbReference>
<dbReference type="PANTHER" id="PTHR11012">
    <property type="entry name" value="PROTEIN KINASE-LIKE DOMAIN-CONTAINING"/>
    <property type="match status" value="1"/>
</dbReference>
<dbReference type="STRING" id="136037.A0A067R8M9"/>
<dbReference type="InParanoid" id="A0A067R8M9"/>
<keyword evidence="3" id="KW-1185">Reference proteome</keyword>
<dbReference type="SMART" id="SM00587">
    <property type="entry name" value="CHK"/>
    <property type="match status" value="1"/>
</dbReference>
<dbReference type="Gene3D" id="3.90.1200.10">
    <property type="match status" value="1"/>
</dbReference>
<evidence type="ECO:0000259" key="1">
    <source>
        <dbReference type="SMART" id="SM00587"/>
    </source>
</evidence>
<dbReference type="Proteomes" id="UP000027135">
    <property type="component" value="Unassembled WGS sequence"/>
</dbReference>
<evidence type="ECO:0000313" key="2">
    <source>
        <dbReference type="EMBL" id="KDR14785.1"/>
    </source>
</evidence>
<dbReference type="PANTHER" id="PTHR11012:SF56">
    <property type="entry name" value="CHK KINASE-LIKE DOMAIN-CONTAINING PROTEIN-RELATED"/>
    <property type="match status" value="1"/>
</dbReference>
<dbReference type="Pfam" id="PF02958">
    <property type="entry name" value="EcKL"/>
    <property type="match status" value="1"/>
</dbReference>
<feature type="domain" description="CHK kinase-like" evidence="1">
    <location>
        <begin position="141"/>
        <end position="334"/>
    </location>
</feature>
<evidence type="ECO:0000313" key="3">
    <source>
        <dbReference type="Proteomes" id="UP000027135"/>
    </source>
</evidence>
<sequence length="412" mass="47408">MANPSNNLIAKILPIWLNNSFLEKALRSADGDSSLAVISSLVTKATAAGDNFASEMYRATVQIKQKGRNEERSIIIKASPTDGGELNRIMIEANIYNHEISIYTIVFPAMFHLLNKISTWNYQPFAAKYLYSHSDNLTATLVMEDLKTKGFKLAERDLGLDLNHCLLVIRNIARYHAMSVVLHDKNPEDFKEFMSNLFNDKYRESLEPFFKRNATSIAKEVETWPDYKNRFADRICKLSGTGMDVWLRATKRNEAEFNVLSHGDLWANNMMFRYSEETGEVEEVRFIDFQLSQWTSPTVDLQYFLNSSASPEIMENVELLTQEYYVSLIEALSLLGYQHLQPQESQLNKEFEKRGLFGVLAAFNIRILALPDPDKVYDFSKPVNNEDTLHFSEAFKESLKKLLPIYDKRGWI</sequence>
<dbReference type="SUPFAM" id="SSF56112">
    <property type="entry name" value="Protein kinase-like (PK-like)"/>
    <property type="match status" value="1"/>
</dbReference>
<dbReference type="InterPro" id="IPR015897">
    <property type="entry name" value="CHK_kinase-like"/>
</dbReference>
<dbReference type="AlphaFoldDB" id="A0A067R8M9"/>
<name>A0A067R8M9_ZOONE</name>
<dbReference type="eggNOG" id="ENOG502RZD1">
    <property type="taxonomic scope" value="Eukaryota"/>
</dbReference>
<proteinExistence type="predicted"/>